<dbReference type="AlphaFoldDB" id="A0A9W8TBZ8"/>
<dbReference type="Proteomes" id="UP001140502">
    <property type="component" value="Unassembled WGS sequence"/>
</dbReference>
<feature type="compositionally biased region" description="Basic residues" evidence="1">
    <location>
        <begin position="157"/>
        <end position="169"/>
    </location>
</feature>
<dbReference type="EMBL" id="JAPEUR010000611">
    <property type="protein sequence ID" value="KAJ4307886.1"/>
    <property type="molecule type" value="Genomic_DNA"/>
</dbReference>
<dbReference type="InterPro" id="IPR003615">
    <property type="entry name" value="HNH_nuc"/>
</dbReference>
<feature type="region of interest" description="Disordered" evidence="1">
    <location>
        <begin position="459"/>
        <end position="527"/>
    </location>
</feature>
<protein>
    <recommendedName>
        <fullName evidence="2">HNH nuclease domain-containing protein</fullName>
    </recommendedName>
</protein>
<evidence type="ECO:0000256" key="1">
    <source>
        <dbReference type="SAM" id="MobiDB-lite"/>
    </source>
</evidence>
<dbReference type="Pfam" id="PF13391">
    <property type="entry name" value="HNH_2"/>
    <property type="match status" value="1"/>
</dbReference>
<evidence type="ECO:0000259" key="2">
    <source>
        <dbReference type="Pfam" id="PF13391"/>
    </source>
</evidence>
<gene>
    <name evidence="3" type="ORF">N0V84_012436</name>
</gene>
<feature type="compositionally biased region" description="Polar residues" evidence="1">
    <location>
        <begin position="498"/>
        <end position="511"/>
    </location>
</feature>
<feature type="region of interest" description="Disordered" evidence="1">
    <location>
        <begin position="136"/>
        <end position="186"/>
    </location>
</feature>
<proteinExistence type="predicted"/>
<accession>A0A9W8TBZ8</accession>
<dbReference type="OrthoDB" id="5416097at2759"/>
<feature type="compositionally biased region" description="Basic and acidic residues" evidence="1">
    <location>
        <begin position="170"/>
        <end position="179"/>
    </location>
</feature>
<name>A0A9W8TBZ8_9HYPO</name>
<feature type="domain" description="HNH nuclease" evidence="2">
    <location>
        <begin position="202"/>
        <end position="286"/>
    </location>
</feature>
<evidence type="ECO:0000313" key="4">
    <source>
        <dbReference type="Proteomes" id="UP001140502"/>
    </source>
</evidence>
<sequence>MSLNPGDGESRIDRLHRLIDDFYTRTPRQEMALQMLKKSLEANPSFQEPTILLPVDEAEIRRDLAIKIEAEIRTSPMWANFRLNAAHVAIILSVPLSTLQPGGYLSPRDTMGLDLHTRLVKLGGLVRHYLIQHQQDNNARGGGLSESPSAAGNPRTPSKKSKISGLKRPRQSDDSDREYFPGPTSRNREERAKCYCRDNKACVLMGTSEPHICHIIPFCWNNSQLNIIKTAEVFSHAQAFFGVDWTKTYRTHLQDPQNQGSSDKAWNMICLNTQMHAWWGKARFGLKCLGICPITEDESAVTLQFHWMPRSAMKANDQMNLQGQDNDFDRMVESAKSFHQGGSFPSSQEFGKTAALSVHSGVPILSGHLIDVKMSSSEAPLFKAMIDLQWAMIVVSAFSGAAEAPELLFDDDDPDRPDYRTMEWVEEQSRLATLQDIQLSGSRPPPPPEVYEQLPLQPLVPQPVPTQLPTEEPVPDASQAKLRLRTRQTEPDTLPKVGQSSEEPATATEASNLRLDENIPPGYSRRA</sequence>
<comment type="caution">
    <text evidence="3">The sequence shown here is derived from an EMBL/GenBank/DDBJ whole genome shotgun (WGS) entry which is preliminary data.</text>
</comment>
<reference evidence="3" key="1">
    <citation type="submission" date="2022-10" db="EMBL/GenBank/DDBJ databases">
        <title>Tapping the CABI collections for fungal endophytes: first genome assemblies for Collariella, Neodidymelliopsis, Ascochyta clinopodiicola, Didymella pomorum, Didymosphaeria variabile, Neocosmospora piperis and Neocucurbitaria cava.</title>
        <authorList>
            <person name="Hill R."/>
        </authorList>
    </citation>
    <scope>NUCLEOTIDE SEQUENCE</scope>
    <source>
        <strain evidence="3">IMI 366586</strain>
    </source>
</reference>
<keyword evidence="4" id="KW-1185">Reference proteome</keyword>
<evidence type="ECO:0000313" key="3">
    <source>
        <dbReference type="EMBL" id="KAJ4307886.1"/>
    </source>
</evidence>
<organism evidence="3 4">
    <name type="scientific">Fusarium piperis</name>
    <dbReference type="NCBI Taxonomy" id="1435070"/>
    <lineage>
        <taxon>Eukaryota</taxon>
        <taxon>Fungi</taxon>
        <taxon>Dikarya</taxon>
        <taxon>Ascomycota</taxon>
        <taxon>Pezizomycotina</taxon>
        <taxon>Sordariomycetes</taxon>
        <taxon>Hypocreomycetidae</taxon>
        <taxon>Hypocreales</taxon>
        <taxon>Nectriaceae</taxon>
        <taxon>Fusarium</taxon>
        <taxon>Fusarium solani species complex</taxon>
    </lineage>
</organism>